<organism evidence="1 2">
    <name type="scientific">Streptomyces thermoalcalitolerans</name>
    <dbReference type="NCBI Taxonomy" id="65605"/>
    <lineage>
        <taxon>Bacteria</taxon>
        <taxon>Bacillati</taxon>
        <taxon>Actinomycetota</taxon>
        <taxon>Actinomycetes</taxon>
        <taxon>Kitasatosporales</taxon>
        <taxon>Streptomycetaceae</taxon>
        <taxon>Streptomyces</taxon>
    </lineage>
</organism>
<sequence length="90" mass="10036">MDSRRPEAPDSDSVPRPAQSWLPAVYCRVCGRSDWAALSPEADPQKLETSPLRIWQAAIGRDKRRLRYFISATQAEARDVLAALTDAGPR</sequence>
<name>A0ABN1PSR5_9ACTN</name>
<evidence type="ECO:0000313" key="2">
    <source>
        <dbReference type="Proteomes" id="UP001501005"/>
    </source>
</evidence>
<comment type="caution">
    <text evidence="1">The sequence shown here is derived from an EMBL/GenBank/DDBJ whole genome shotgun (WGS) entry which is preliminary data.</text>
</comment>
<proteinExistence type="predicted"/>
<gene>
    <name evidence="1" type="ORF">GCM10009549_56850</name>
</gene>
<accession>A0ABN1PSR5</accession>
<reference evidence="1 2" key="1">
    <citation type="journal article" date="2019" name="Int. J. Syst. Evol. Microbiol.">
        <title>The Global Catalogue of Microorganisms (GCM) 10K type strain sequencing project: providing services to taxonomists for standard genome sequencing and annotation.</title>
        <authorList>
            <consortium name="The Broad Institute Genomics Platform"/>
            <consortium name="The Broad Institute Genome Sequencing Center for Infectious Disease"/>
            <person name="Wu L."/>
            <person name="Ma J."/>
        </authorList>
    </citation>
    <scope>NUCLEOTIDE SEQUENCE [LARGE SCALE GENOMIC DNA]</scope>
    <source>
        <strain evidence="1 2">JCM 10673</strain>
    </source>
</reference>
<dbReference type="EMBL" id="BAAAHG010000095">
    <property type="protein sequence ID" value="GAA0932719.1"/>
    <property type="molecule type" value="Genomic_DNA"/>
</dbReference>
<evidence type="ECO:0000313" key="1">
    <source>
        <dbReference type="EMBL" id="GAA0932719.1"/>
    </source>
</evidence>
<dbReference type="Proteomes" id="UP001501005">
    <property type="component" value="Unassembled WGS sequence"/>
</dbReference>
<protein>
    <submittedName>
        <fullName evidence="1">Uncharacterized protein</fullName>
    </submittedName>
</protein>
<keyword evidence="2" id="KW-1185">Reference proteome</keyword>